<dbReference type="EMBL" id="JBHTMU010000011">
    <property type="protein sequence ID" value="MFD1342448.1"/>
    <property type="molecule type" value="Genomic_DNA"/>
</dbReference>
<feature type="region of interest" description="Disordered" evidence="1">
    <location>
        <begin position="139"/>
        <end position="169"/>
    </location>
</feature>
<reference evidence="3" key="1">
    <citation type="journal article" date="2019" name="Int. J. Syst. Evol. Microbiol.">
        <title>The Global Catalogue of Microorganisms (GCM) 10K type strain sequencing project: providing services to taxonomists for standard genome sequencing and annotation.</title>
        <authorList>
            <consortium name="The Broad Institute Genomics Platform"/>
            <consortium name="The Broad Institute Genome Sequencing Center for Infectious Disease"/>
            <person name="Wu L."/>
            <person name="Ma J."/>
        </authorList>
    </citation>
    <scope>NUCLEOTIDE SEQUENCE [LARGE SCALE GENOMIC DNA]</scope>
    <source>
        <strain evidence="3">CCUG 62953</strain>
    </source>
</reference>
<sequence length="214" mass="22914">MRGWLLIAALVSGVAAGPEAWGKLAWQVGLPAGAASLARDPSVRAAALYAQGQYAAADRAFADIGRSATYNRGLTLAATGDHALSVAYFDAVLFADRYDAEARHNRDLVKALVPPVIGDGMGHGRIEALLKETGMETTTFDPDAPHQPIEEQKLDPQRSSLKRPVTGERSAVADDAWLDALEDAPSAYLAARLAAEMERRRDTGEAHPEQPDAW</sequence>
<dbReference type="RefSeq" id="WP_386802518.1">
    <property type="nucleotide sequence ID" value="NZ_JBHTMU010000011.1"/>
</dbReference>
<evidence type="ECO:0008006" key="4">
    <source>
        <dbReference type="Google" id="ProtNLM"/>
    </source>
</evidence>
<comment type="caution">
    <text evidence="2">The sequence shown here is derived from an EMBL/GenBank/DDBJ whole genome shotgun (WGS) entry which is preliminary data.</text>
</comment>
<protein>
    <recommendedName>
        <fullName evidence="4">Ca-activated chloride channel family protein</fullName>
    </recommendedName>
</protein>
<evidence type="ECO:0000313" key="2">
    <source>
        <dbReference type="EMBL" id="MFD1342448.1"/>
    </source>
</evidence>
<proteinExistence type="predicted"/>
<organism evidence="2 3">
    <name type="scientific">Litorisediminicola beolgyonensis</name>
    <dbReference type="NCBI Taxonomy" id="1173614"/>
    <lineage>
        <taxon>Bacteria</taxon>
        <taxon>Pseudomonadati</taxon>
        <taxon>Pseudomonadota</taxon>
        <taxon>Alphaproteobacteria</taxon>
        <taxon>Rhodobacterales</taxon>
        <taxon>Paracoccaceae</taxon>
        <taxon>Litorisediminicola</taxon>
    </lineage>
</organism>
<keyword evidence="3" id="KW-1185">Reference proteome</keyword>
<dbReference type="Proteomes" id="UP001597135">
    <property type="component" value="Unassembled WGS sequence"/>
</dbReference>
<name>A0ABW3ZHD0_9RHOB</name>
<accession>A0ABW3ZHD0</accession>
<gene>
    <name evidence="2" type="ORF">ACFQ4E_08465</name>
</gene>
<evidence type="ECO:0000313" key="3">
    <source>
        <dbReference type="Proteomes" id="UP001597135"/>
    </source>
</evidence>
<evidence type="ECO:0000256" key="1">
    <source>
        <dbReference type="SAM" id="MobiDB-lite"/>
    </source>
</evidence>